<comment type="caution">
    <text evidence="1">The sequence shown here is derived from an EMBL/GenBank/DDBJ whole genome shotgun (WGS) entry which is preliminary data.</text>
</comment>
<evidence type="ECO:0000313" key="1">
    <source>
        <dbReference type="EMBL" id="KAK9008654.1"/>
    </source>
</evidence>
<reference evidence="1 2" key="1">
    <citation type="journal article" date="2024" name="G3 (Bethesda)">
        <title>Genome assembly of Hibiscus sabdariffa L. provides insights into metabolisms of medicinal natural products.</title>
        <authorList>
            <person name="Kim T."/>
        </authorList>
    </citation>
    <scope>NUCLEOTIDE SEQUENCE [LARGE SCALE GENOMIC DNA]</scope>
    <source>
        <strain evidence="1">TK-2024</strain>
        <tissue evidence="1">Old leaves</tissue>
    </source>
</reference>
<proteinExistence type="predicted"/>
<organism evidence="1 2">
    <name type="scientific">Hibiscus sabdariffa</name>
    <name type="common">roselle</name>
    <dbReference type="NCBI Taxonomy" id="183260"/>
    <lineage>
        <taxon>Eukaryota</taxon>
        <taxon>Viridiplantae</taxon>
        <taxon>Streptophyta</taxon>
        <taxon>Embryophyta</taxon>
        <taxon>Tracheophyta</taxon>
        <taxon>Spermatophyta</taxon>
        <taxon>Magnoliopsida</taxon>
        <taxon>eudicotyledons</taxon>
        <taxon>Gunneridae</taxon>
        <taxon>Pentapetalae</taxon>
        <taxon>rosids</taxon>
        <taxon>malvids</taxon>
        <taxon>Malvales</taxon>
        <taxon>Malvaceae</taxon>
        <taxon>Malvoideae</taxon>
        <taxon>Hibiscus</taxon>
    </lineage>
</organism>
<evidence type="ECO:0000313" key="2">
    <source>
        <dbReference type="Proteomes" id="UP001396334"/>
    </source>
</evidence>
<keyword evidence="2" id="KW-1185">Reference proteome</keyword>
<dbReference type="Proteomes" id="UP001396334">
    <property type="component" value="Unassembled WGS sequence"/>
</dbReference>
<accession>A0ABR2R6V3</accession>
<name>A0ABR2R6V3_9ROSI</name>
<gene>
    <name evidence="1" type="ORF">V6N11_075540</name>
</gene>
<sequence length="220" mass="24950">MDSNDCVISIFQPRHRKRLPIARKFLAIWGAWMLQISFPKKSNHFSFHFLASYSATARVWTSEFDSVLRRMGQQGELMNSQACGLLSITWWPLVKDISGTPYCPENSYSCHGQSRSTYNYKEKEKNYYTAWGFNIGRSSSGSLGLLTCALRISNRWEPATIQSVVSFAFDGNVVIFTRQLIASSEEFCGWLSIKSIKRRNLPVDLAGVLRALCLQALGQI</sequence>
<dbReference type="EMBL" id="JBBPBN010000026">
    <property type="protein sequence ID" value="KAK9008654.1"/>
    <property type="molecule type" value="Genomic_DNA"/>
</dbReference>
<protein>
    <submittedName>
        <fullName evidence="1">Uncharacterized protein</fullName>
    </submittedName>
</protein>